<organism evidence="11 12">
    <name type="scientific">Exocentrus adspersus</name>
    <dbReference type="NCBI Taxonomy" id="1586481"/>
    <lineage>
        <taxon>Eukaryota</taxon>
        <taxon>Metazoa</taxon>
        <taxon>Ecdysozoa</taxon>
        <taxon>Arthropoda</taxon>
        <taxon>Hexapoda</taxon>
        <taxon>Insecta</taxon>
        <taxon>Pterygota</taxon>
        <taxon>Neoptera</taxon>
        <taxon>Endopterygota</taxon>
        <taxon>Coleoptera</taxon>
        <taxon>Polyphaga</taxon>
        <taxon>Cucujiformia</taxon>
        <taxon>Chrysomeloidea</taxon>
        <taxon>Cerambycidae</taxon>
        <taxon>Lamiinae</taxon>
        <taxon>Acanthocinini</taxon>
        <taxon>Exocentrus</taxon>
    </lineage>
</organism>
<dbReference type="SMART" id="SM01299">
    <property type="entry name" value="PIP49_N"/>
    <property type="match status" value="1"/>
</dbReference>
<gene>
    <name evidence="11" type="ORF">NQ315_006199</name>
</gene>
<dbReference type="PANTHER" id="PTHR21093">
    <property type="entry name" value="DIVERGENT PROTEIN KINASE DOMAIN 1C-RELATED"/>
    <property type="match status" value="1"/>
</dbReference>
<evidence type="ECO:0000256" key="8">
    <source>
        <dbReference type="ARBA" id="ARBA00023157"/>
    </source>
</evidence>
<proteinExistence type="inferred from homology"/>
<dbReference type="PANTHER" id="PTHR21093:SF2">
    <property type="entry name" value="DIVERGENT PROTEIN KINASE DOMAIN 1C"/>
    <property type="match status" value="1"/>
</dbReference>
<name>A0AAV8W0T6_9CUCU</name>
<dbReference type="GO" id="GO:0005789">
    <property type="term" value="C:endoplasmic reticulum membrane"/>
    <property type="evidence" value="ECO:0007669"/>
    <property type="project" value="UniProtKB-SubCell"/>
</dbReference>
<keyword evidence="5" id="KW-0735">Signal-anchor</keyword>
<comment type="caution">
    <text evidence="11">The sequence shown here is derived from an EMBL/GenBank/DDBJ whole genome shotgun (WGS) entry which is preliminary data.</text>
</comment>
<evidence type="ECO:0000256" key="4">
    <source>
        <dbReference type="ARBA" id="ARBA00022824"/>
    </source>
</evidence>
<evidence type="ECO:0000256" key="9">
    <source>
        <dbReference type="SAM" id="Phobius"/>
    </source>
</evidence>
<evidence type="ECO:0000259" key="10">
    <source>
        <dbReference type="SMART" id="SM01299"/>
    </source>
</evidence>
<evidence type="ECO:0000256" key="5">
    <source>
        <dbReference type="ARBA" id="ARBA00022968"/>
    </source>
</evidence>
<feature type="transmembrane region" description="Helical" evidence="9">
    <location>
        <begin position="12"/>
        <end position="33"/>
    </location>
</feature>
<dbReference type="Pfam" id="PF12260">
    <property type="entry name" value="PIP49_C"/>
    <property type="match status" value="1"/>
</dbReference>
<evidence type="ECO:0000256" key="3">
    <source>
        <dbReference type="ARBA" id="ARBA00022692"/>
    </source>
</evidence>
<evidence type="ECO:0000256" key="6">
    <source>
        <dbReference type="ARBA" id="ARBA00022989"/>
    </source>
</evidence>
<dbReference type="InterPro" id="IPR029244">
    <property type="entry name" value="FAM69_N"/>
</dbReference>
<evidence type="ECO:0000256" key="2">
    <source>
        <dbReference type="ARBA" id="ARBA00006338"/>
    </source>
</evidence>
<dbReference type="InterPro" id="IPR022049">
    <property type="entry name" value="FAM69_kinase_dom"/>
</dbReference>
<keyword evidence="3 9" id="KW-0812">Transmembrane</keyword>
<protein>
    <recommendedName>
        <fullName evidence="10">FAM69 N-terminal domain-containing protein</fullName>
    </recommendedName>
</protein>
<accession>A0AAV8W0T6</accession>
<keyword evidence="8" id="KW-1015">Disulfide bond</keyword>
<dbReference type="Pfam" id="PF14875">
    <property type="entry name" value="PIP49_N"/>
    <property type="match status" value="1"/>
</dbReference>
<dbReference type="Proteomes" id="UP001159042">
    <property type="component" value="Unassembled WGS sequence"/>
</dbReference>
<evidence type="ECO:0000256" key="7">
    <source>
        <dbReference type="ARBA" id="ARBA00023136"/>
    </source>
</evidence>
<dbReference type="EMBL" id="JANEYG010000016">
    <property type="protein sequence ID" value="KAJ8919671.1"/>
    <property type="molecule type" value="Genomic_DNA"/>
</dbReference>
<sequence length="406" mass="47044">MLLTRRLPGLLYTYRYTVYSIVILLCTFVSFLFKWNILCMNIQAWQHVKKMCNLYEQGVAIGSLCAPLCITRDIHSLTCHSFEATKEAVFSAEWHNIRLVFKSVPKDLQAIHWFDNNVIKYPTEKEFLTTIRTIVKNKLNLTLAYDTAVRLSRLKPTYEEKNKEKRHKEMDNLWFLLQDNEYLLSTLFTDKDVFPQLLGTCGPYFAVEYLEPVPDISSLLTISDSREDWGKRLKVGMQILDLLDELETGFREPFYLCDIKIQHFGFVKGGNKLKFIDLDGVLPKSVVNTIIKETERCERDDDCDFFDCRSRCNKKTRKCSAPVLNNNLQVVCEKIFLGWRMSTTVIVPGLLMSQHTPSELASILRQCANPEGVEGKPRTAPEAEIKKRLYDILSEIEQSVNNDFFL</sequence>
<comment type="similarity">
    <text evidence="2">Belongs to the DIPK family.</text>
</comment>
<keyword evidence="4" id="KW-0256">Endoplasmic reticulum</keyword>
<evidence type="ECO:0000256" key="1">
    <source>
        <dbReference type="ARBA" id="ARBA00004648"/>
    </source>
</evidence>
<dbReference type="AlphaFoldDB" id="A0AAV8W0T6"/>
<keyword evidence="12" id="KW-1185">Reference proteome</keyword>
<comment type="subcellular location">
    <subcellularLocation>
        <location evidence="1">Endoplasmic reticulum membrane</location>
        <topology evidence="1">Single-pass type II membrane protein</topology>
    </subcellularLocation>
</comment>
<keyword evidence="6 9" id="KW-1133">Transmembrane helix</keyword>
<feature type="domain" description="FAM69 N-terminal" evidence="10">
    <location>
        <begin position="5"/>
        <end position="154"/>
    </location>
</feature>
<evidence type="ECO:0000313" key="12">
    <source>
        <dbReference type="Proteomes" id="UP001159042"/>
    </source>
</evidence>
<keyword evidence="7 9" id="KW-0472">Membrane</keyword>
<evidence type="ECO:0000313" key="11">
    <source>
        <dbReference type="EMBL" id="KAJ8919671.1"/>
    </source>
</evidence>
<reference evidence="11 12" key="1">
    <citation type="journal article" date="2023" name="Insect Mol. Biol.">
        <title>Genome sequencing provides insights into the evolution of gene families encoding plant cell wall-degrading enzymes in longhorned beetles.</title>
        <authorList>
            <person name="Shin N.R."/>
            <person name="Okamura Y."/>
            <person name="Kirsch R."/>
            <person name="Pauchet Y."/>
        </authorList>
    </citation>
    <scope>NUCLEOTIDE SEQUENCE [LARGE SCALE GENOMIC DNA]</scope>
    <source>
        <strain evidence="11">EAD_L_NR</strain>
    </source>
</reference>